<dbReference type="Gene3D" id="1.10.10.2830">
    <property type="match status" value="1"/>
</dbReference>
<dbReference type="PANTHER" id="PTHR33375:SF1">
    <property type="entry name" value="CHROMOSOME-PARTITIONING PROTEIN PARB-RELATED"/>
    <property type="match status" value="1"/>
</dbReference>
<name>A0A449G5J2_NOCFR</name>
<dbReference type="AlphaFoldDB" id="A0A449G5J2"/>
<dbReference type="GO" id="GO:0007059">
    <property type="term" value="P:chromosome segregation"/>
    <property type="evidence" value="ECO:0007669"/>
    <property type="project" value="TreeGrafter"/>
</dbReference>
<feature type="region of interest" description="Disordered" evidence="1">
    <location>
        <begin position="347"/>
        <end position="368"/>
    </location>
</feature>
<reference evidence="3" key="1">
    <citation type="submission" date="2019-02" db="EMBL/GenBank/DDBJ databases">
        <authorList>
            <consortium name="Pathogen Informatics"/>
        </authorList>
    </citation>
    <scope>NUCLEOTIDE SEQUENCE</scope>
    <source>
        <strain evidence="3">3012STDY6733949</strain>
    </source>
</reference>
<evidence type="ECO:0000256" key="1">
    <source>
        <dbReference type="SAM" id="MobiDB-lite"/>
    </source>
</evidence>
<dbReference type="GO" id="GO:0005694">
    <property type="term" value="C:chromosome"/>
    <property type="evidence" value="ECO:0007669"/>
    <property type="project" value="TreeGrafter"/>
</dbReference>
<dbReference type="RefSeq" id="WP_137355138.1">
    <property type="nucleotide sequence ID" value="NZ_CAACYE020000006.1"/>
</dbReference>
<dbReference type="GO" id="GO:0045881">
    <property type="term" value="P:positive regulation of sporulation resulting in formation of a cellular spore"/>
    <property type="evidence" value="ECO:0007669"/>
    <property type="project" value="TreeGrafter"/>
</dbReference>
<dbReference type="EMBL" id="CAACYE010000002">
    <property type="protein sequence ID" value="VFA81012.1"/>
    <property type="molecule type" value="Genomic_DNA"/>
</dbReference>
<dbReference type="SUPFAM" id="SSF109709">
    <property type="entry name" value="KorB DNA-binding domain-like"/>
    <property type="match status" value="1"/>
</dbReference>
<dbReference type="InterPro" id="IPR050336">
    <property type="entry name" value="Chromosome_partition/occlusion"/>
</dbReference>
<dbReference type="InterPro" id="IPR036086">
    <property type="entry name" value="ParB/Sulfiredoxin_sf"/>
</dbReference>
<dbReference type="SMART" id="SM00470">
    <property type="entry name" value="ParB"/>
    <property type="match status" value="1"/>
</dbReference>
<dbReference type="Gene3D" id="3.90.1530.30">
    <property type="match status" value="1"/>
</dbReference>
<protein>
    <submittedName>
        <fullName evidence="3">ParB/RepB/Spo0J family partition protein</fullName>
    </submittedName>
</protein>
<gene>
    <name evidence="3" type="ORF">NCTC1935_00037</name>
</gene>
<sequence>MTTPETTAAEWIAALEAAPRGEIVVYVDPADVVFGENVRTDASIDAPFVASVREHGLIQYPSAFLNEDMRVQIIDGQRRILAARAAELAEVPVILRRHLVAGSVAEAVREAARIAKQVVANDQREDLTTAHRLAAVEQMLNLGVTPTTAAKQLSMDVAEVKAVREVAKSSRAREAAAADQLTLSQAAALLEFEDDPDAVERLMSAAERGQFEHAAAAIREQRREEAARAAVAAEFAERGWTVLEAWPKYSEFGTYTPIRLLRTAEGEEPGEDQVTPEHWAVALEKVARYVHAETGEEIDRFEIDWRTQHDPDRDAEDGYHFAQVRVEVAWTPAYFCTDVEAAGLTSTYSGGRGEQQEQTAEEAEAAAEAERAERRRVIECNALARAATTRRREWVREKLGGRKRWTGGAVLAARVMCADAEIISGHSARELAADLLGRSAINAAAELHAAAEAVERDDRGCVVLTALAIGAVEARMQRRAAKPEQEQPSYWRTEDDPRSMARYAAVTRELTRAYLRWLESQGYVLAPVERVAIGELTPDEAIAESAAMTGGR</sequence>
<accession>A0A449G5J2</accession>
<dbReference type="SUPFAM" id="SSF110849">
    <property type="entry name" value="ParB/Sulfiredoxin"/>
    <property type="match status" value="1"/>
</dbReference>
<evidence type="ECO:0000259" key="2">
    <source>
        <dbReference type="SMART" id="SM00470"/>
    </source>
</evidence>
<dbReference type="InterPro" id="IPR003115">
    <property type="entry name" value="ParB_N"/>
</dbReference>
<dbReference type="PANTHER" id="PTHR33375">
    <property type="entry name" value="CHROMOSOME-PARTITIONING PROTEIN PARB-RELATED"/>
    <property type="match status" value="1"/>
</dbReference>
<feature type="domain" description="ParB-like N-terminal" evidence="2">
    <location>
        <begin position="25"/>
        <end position="108"/>
    </location>
</feature>
<proteinExistence type="predicted"/>
<dbReference type="Pfam" id="PF02195">
    <property type="entry name" value="ParB_N"/>
    <property type="match status" value="1"/>
</dbReference>
<evidence type="ECO:0000313" key="3">
    <source>
        <dbReference type="EMBL" id="VFA81012.1"/>
    </source>
</evidence>
<organism evidence="3">
    <name type="scientific">Nocardia farcinica</name>
    <dbReference type="NCBI Taxonomy" id="37329"/>
    <lineage>
        <taxon>Bacteria</taxon>
        <taxon>Bacillati</taxon>
        <taxon>Actinomycetota</taxon>
        <taxon>Actinomycetes</taxon>
        <taxon>Mycobacteriales</taxon>
        <taxon>Nocardiaceae</taxon>
        <taxon>Nocardia</taxon>
    </lineage>
</organism>